<keyword evidence="3" id="KW-1185">Reference proteome</keyword>
<name>A0A3S9UQI5_9CAUD</name>
<dbReference type="RefSeq" id="YP_009842707.1">
    <property type="nucleotide sequence ID" value="NC_048743.1"/>
</dbReference>
<dbReference type="EMBL" id="MK279909">
    <property type="protein sequence ID" value="AZS12545.1"/>
    <property type="molecule type" value="Genomic_DNA"/>
</dbReference>
<dbReference type="KEGG" id="vg:55612968"/>
<evidence type="ECO:0000256" key="1">
    <source>
        <dbReference type="SAM" id="MobiDB-lite"/>
    </source>
</evidence>
<protein>
    <submittedName>
        <fullName evidence="2">Uncharacterized protein</fullName>
    </submittedName>
</protein>
<sequence length="51" mass="5374">MIGTGGDVWQKRKGGAKVRRGSTRKSSGSGASRMVKSGAAVTRTVRRVGKR</sequence>
<reference evidence="2 3" key="1">
    <citation type="submission" date="2018-12" db="EMBL/GenBank/DDBJ databases">
        <authorList>
            <person name="Almail A."/>
            <person name="Dorhout K.E."/>
            <person name="Johnson J."/>
            <person name="Jorgensen H.J."/>
            <person name="Tolsma S."/>
            <person name="Garlena R.A."/>
            <person name="Russell D.A."/>
            <person name="Pope W.H."/>
            <person name="Jacobs-Sera D."/>
            <person name="Hatfull G.F."/>
        </authorList>
    </citation>
    <scope>NUCLEOTIDE SEQUENCE [LARGE SCALE GENOMIC DNA]</scope>
</reference>
<accession>A0A3S9UQI5</accession>
<gene>
    <name evidence="2" type="primary">9</name>
    <name evidence="2" type="ORF">SEA_DRLUPO_9</name>
</gene>
<dbReference type="Proteomes" id="UP000288363">
    <property type="component" value="Segment"/>
</dbReference>
<organism evidence="2 3">
    <name type="scientific">Mycobacterium phage DrLupo</name>
    <dbReference type="NCBI Taxonomy" id="2499037"/>
    <lineage>
        <taxon>Viruses</taxon>
        <taxon>Duplodnaviria</taxon>
        <taxon>Heunggongvirae</taxon>
        <taxon>Uroviricota</taxon>
        <taxon>Caudoviricetes</taxon>
        <taxon>Barnyardvirus</taxon>
        <taxon>Barnyardvirus drlupo</taxon>
    </lineage>
</organism>
<proteinExistence type="predicted"/>
<evidence type="ECO:0000313" key="3">
    <source>
        <dbReference type="Proteomes" id="UP000288363"/>
    </source>
</evidence>
<evidence type="ECO:0000313" key="2">
    <source>
        <dbReference type="EMBL" id="AZS12545.1"/>
    </source>
</evidence>
<feature type="region of interest" description="Disordered" evidence="1">
    <location>
        <begin position="1"/>
        <end position="51"/>
    </location>
</feature>
<feature type="compositionally biased region" description="Low complexity" evidence="1">
    <location>
        <begin position="24"/>
        <end position="33"/>
    </location>
</feature>
<dbReference type="GeneID" id="55612968"/>
<feature type="compositionally biased region" description="Basic residues" evidence="1">
    <location>
        <begin position="11"/>
        <end position="23"/>
    </location>
</feature>